<sequence length="504" mass="58870">MKNMTFGQLLEKFLYLSNQKKSSLAKEVGYDISYISKWINSKNLPSTKNINKICKVISEFIVDSLTEDTIEDLIKYFEIYIDENENKEAFLLKYIERSLKDAYLNTTGNSIPNIPKDTFSQESYNSISHVNPKLRKKYLFKEMNSYINKDEKINMVIASNLFDTSKEEKMSLADMKETLYSYGKNENLKVKFLTGLKNNGPDFLFNTMLILNLISSHPSLDFRIYNCTVSPNTGIFVIKNKIMYVGLFRNDGICILSNMSKEKPVVDELYYSLEDIIKNQGNAITSRKSASSIIEDNTYMEYIMGHDLRWLIGNMNEFFMPEDLFMEVAEMLFGDKPQIINELKKINIFLQNVTYKSKLKVLIYESELRKYISSGELLFFNKPVTLTFKQRERHIKYIEKILNESEDVEIRLIDGKIIDELQGDSNSSLYLSRNLKLIKTHPEKDADDYAIIMDNDFKSVCNSLFYILWDDKKDIVVDDKEDILQRISKSISYTKIINENFNEY</sequence>
<evidence type="ECO:0000313" key="3">
    <source>
        <dbReference type="Proteomes" id="UP000215694"/>
    </source>
</evidence>
<dbReference type="CDD" id="cd00093">
    <property type="entry name" value="HTH_XRE"/>
    <property type="match status" value="1"/>
</dbReference>
<dbReference type="Gene3D" id="1.10.260.40">
    <property type="entry name" value="lambda repressor-like DNA-binding domains"/>
    <property type="match status" value="1"/>
</dbReference>
<feature type="domain" description="HTH cro/C1-type" evidence="1">
    <location>
        <begin position="24"/>
        <end position="65"/>
    </location>
</feature>
<dbReference type="Pfam" id="PF01381">
    <property type="entry name" value="HTH_3"/>
    <property type="match status" value="1"/>
</dbReference>
<dbReference type="SUPFAM" id="SSF47413">
    <property type="entry name" value="lambda repressor-like DNA-binding domains"/>
    <property type="match status" value="1"/>
</dbReference>
<dbReference type="OrthoDB" id="1783193at2"/>
<accession>A0A371IYX0</accession>
<dbReference type="EMBL" id="NOJY02000054">
    <property type="protein sequence ID" value="RDY25677.1"/>
    <property type="molecule type" value="Genomic_DNA"/>
</dbReference>
<name>A0A371IYX0_9FIRM</name>
<protein>
    <submittedName>
        <fullName evidence="2">XRE family transcriptional regulator</fullName>
    </submittedName>
</protein>
<reference evidence="2 3" key="1">
    <citation type="journal article" date="2017" name="Genome Announc.">
        <title>Draft Genome Sequence of Romboutsia weinsteinii sp. nov. Strain CCRI-19649(T) Isolated from Surface Water.</title>
        <authorList>
            <person name="Maheux A.F."/>
            <person name="Boudreau D.K."/>
            <person name="Berube E."/>
            <person name="Boissinot M."/>
            <person name="Cantin P."/>
            <person name="Raymond F."/>
            <person name="Corbeil J."/>
            <person name="Omar R.F."/>
            <person name="Bergeron M.G."/>
        </authorList>
    </citation>
    <scope>NUCLEOTIDE SEQUENCE [LARGE SCALE GENOMIC DNA]</scope>
    <source>
        <strain evidence="2 3">CCRI-19649</strain>
    </source>
</reference>
<evidence type="ECO:0000313" key="2">
    <source>
        <dbReference type="EMBL" id="RDY25677.1"/>
    </source>
</evidence>
<gene>
    <name evidence="2" type="ORF">CHL78_016995</name>
</gene>
<dbReference type="InterPro" id="IPR010982">
    <property type="entry name" value="Lambda_DNA-bd_dom_sf"/>
</dbReference>
<dbReference type="GO" id="GO:0003677">
    <property type="term" value="F:DNA binding"/>
    <property type="evidence" value="ECO:0007669"/>
    <property type="project" value="InterPro"/>
</dbReference>
<dbReference type="Proteomes" id="UP000215694">
    <property type="component" value="Unassembled WGS sequence"/>
</dbReference>
<comment type="caution">
    <text evidence="2">The sequence shown here is derived from an EMBL/GenBank/DDBJ whole genome shotgun (WGS) entry which is preliminary data.</text>
</comment>
<keyword evidence="3" id="KW-1185">Reference proteome</keyword>
<organism evidence="2 3">
    <name type="scientific">Romboutsia weinsteinii</name>
    <dbReference type="NCBI Taxonomy" id="2020949"/>
    <lineage>
        <taxon>Bacteria</taxon>
        <taxon>Bacillati</taxon>
        <taxon>Bacillota</taxon>
        <taxon>Clostridia</taxon>
        <taxon>Peptostreptococcales</taxon>
        <taxon>Peptostreptococcaceae</taxon>
        <taxon>Romboutsia</taxon>
    </lineage>
</organism>
<evidence type="ECO:0000259" key="1">
    <source>
        <dbReference type="PROSITE" id="PS50943"/>
    </source>
</evidence>
<proteinExistence type="predicted"/>
<dbReference type="AlphaFoldDB" id="A0A371IYX0"/>
<dbReference type="PROSITE" id="PS50943">
    <property type="entry name" value="HTH_CROC1"/>
    <property type="match status" value="1"/>
</dbReference>
<dbReference type="InterPro" id="IPR001387">
    <property type="entry name" value="Cro/C1-type_HTH"/>
</dbReference>